<dbReference type="Pfam" id="PF13472">
    <property type="entry name" value="Lipase_GDSL_2"/>
    <property type="match status" value="1"/>
</dbReference>
<dbReference type="CDD" id="cd01830">
    <property type="entry name" value="XynE_like"/>
    <property type="match status" value="1"/>
</dbReference>
<accession>A0AAE3GEJ6</accession>
<dbReference type="EMBL" id="JAMTCK010000006">
    <property type="protein sequence ID" value="MCP2166293.1"/>
    <property type="molecule type" value="Genomic_DNA"/>
</dbReference>
<sequence>MLVMTALVLAATAAGCVSTADAGAPGQPNGDAAATNWTAAWGSAMQFPIPLDQTPASAWSQQGFADHTLRQTIRLSTGGSSVRVHLSNQYGTQPLKVAGAAIARTGDGAVVWPDSQQRLAFAGSASVVIPPGQEVVSDAVKLTTAPLERLSVTTHFAEPTGPTTFHRSATATSYRAAGDHLTDPAADAFTETADSWFYLSGVDVAGGASRARSTVVLFGDSLVDGVGSTVNSDSRLSDDLAERLVAAQQPLSVVNTGIGGNKLLSDATCGGEKALARFERDVLDRPGVRTVLVHLGGNDIGTPQMDDGCIRPNPRVTGQQLIEGYQELVRAAHARGVKIIGATILPLKGAKFPFWDENAERTREEVNTWIRTSGAFDAVVDIAQVLANPTDPAAPRPGYVFVDGLHPNDTGYHAIAAAIDLTTL</sequence>
<dbReference type="SUPFAM" id="SSF52266">
    <property type="entry name" value="SGNH hydrolase"/>
    <property type="match status" value="1"/>
</dbReference>
<feature type="chain" id="PRO_5041976384" evidence="1">
    <location>
        <begin position="23"/>
        <end position="424"/>
    </location>
</feature>
<comment type="caution">
    <text evidence="3">The sequence shown here is derived from an EMBL/GenBank/DDBJ whole genome shotgun (WGS) entry which is preliminary data.</text>
</comment>
<dbReference type="Proteomes" id="UP001206128">
    <property type="component" value="Unassembled WGS sequence"/>
</dbReference>
<dbReference type="PANTHER" id="PTHR43784">
    <property type="entry name" value="GDSL-LIKE LIPASE/ACYLHYDROLASE, PUTATIVE (AFU_ORTHOLOGUE AFUA_2G00820)-RELATED"/>
    <property type="match status" value="1"/>
</dbReference>
<dbReference type="InterPro" id="IPR013830">
    <property type="entry name" value="SGNH_hydro"/>
</dbReference>
<evidence type="ECO:0000256" key="1">
    <source>
        <dbReference type="SAM" id="SignalP"/>
    </source>
</evidence>
<organism evidence="3 4">
    <name type="scientific">Goodfellowiella coeruleoviolacea</name>
    <dbReference type="NCBI Taxonomy" id="334858"/>
    <lineage>
        <taxon>Bacteria</taxon>
        <taxon>Bacillati</taxon>
        <taxon>Actinomycetota</taxon>
        <taxon>Actinomycetes</taxon>
        <taxon>Pseudonocardiales</taxon>
        <taxon>Pseudonocardiaceae</taxon>
        <taxon>Goodfellowiella</taxon>
    </lineage>
</organism>
<proteinExistence type="predicted"/>
<feature type="domain" description="SGNH hydrolase-type esterase" evidence="2">
    <location>
        <begin position="217"/>
        <end position="413"/>
    </location>
</feature>
<keyword evidence="4" id="KW-1185">Reference proteome</keyword>
<reference evidence="3" key="1">
    <citation type="submission" date="2022-06" db="EMBL/GenBank/DDBJ databases">
        <title>Genomic Encyclopedia of Archaeal and Bacterial Type Strains, Phase II (KMG-II): from individual species to whole genera.</title>
        <authorList>
            <person name="Goeker M."/>
        </authorList>
    </citation>
    <scope>NUCLEOTIDE SEQUENCE</scope>
    <source>
        <strain evidence="3">DSM 43935</strain>
    </source>
</reference>
<dbReference type="Gene3D" id="3.40.50.1110">
    <property type="entry name" value="SGNH hydrolase"/>
    <property type="match status" value="1"/>
</dbReference>
<name>A0AAE3GEJ6_9PSEU</name>
<keyword evidence="1" id="KW-0732">Signal</keyword>
<dbReference type="PANTHER" id="PTHR43784:SF2">
    <property type="entry name" value="GDSL-LIKE LIPASE_ACYLHYDROLASE, PUTATIVE (AFU_ORTHOLOGUE AFUA_2G00820)-RELATED"/>
    <property type="match status" value="1"/>
</dbReference>
<dbReference type="InterPro" id="IPR036514">
    <property type="entry name" value="SGNH_hydro_sf"/>
</dbReference>
<feature type="signal peptide" evidence="1">
    <location>
        <begin position="1"/>
        <end position="22"/>
    </location>
</feature>
<evidence type="ECO:0000313" key="4">
    <source>
        <dbReference type="Proteomes" id="UP001206128"/>
    </source>
</evidence>
<gene>
    <name evidence="3" type="ORF">LX83_003152</name>
</gene>
<evidence type="ECO:0000313" key="3">
    <source>
        <dbReference type="EMBL" id="MCP2166293.1"/>
    </source>
</evidence>
<protein>
    <submittedName>
        <fullName evidence="3">Lysophospholipase L1</fullName>
    </submittedName>
</protein>
<dbReference type="InterPro" id="IPR053140">
    <property type="entry name" value="GDSL_Rv0518-like"/>
</dbReference>
<evidence type="ECO:0000259" key="2">
    <source>
        <dbReference type="Pfam" id="PF13472"/>
    </source>
</evidence>
<dbReference type="AlphaFoldDB" id="A0AAE3GEJ6"/>